<evidence type="ECO:0000256" key="5">
    <source>
        <dbReference type="ARBA" id="ARBA00022692"/>
    </source>
</evidence>
<dbReference type="GO" id="GO:0015297">
    <property type="term" value="F:antiporter activity"/>
    <property type="evidence" value="ECO:0007669"/>
    <property type="project" value="UniProtKB-KW"/>
</dbReference>
<keyword evidence="3" id="KW-0050">Antiport</keyword>
<feature type="transmembrane region" description="Helical" evidence="8">
    <location>
        <begin position="29"/>
        <end position="49"/>
    </location>
</feature>
<dbReference type="GO" id="GO:0005886">
    <property type="term" value="C:plasma membrane"/>
    <property type="evidence" value="ECO:0007669"/>
    <property type="project" value="UniProtKB-SubCell"/>
</dbReference>
<dbReference type="RefSeq" id="WP_207300340.1">
    <property type="nucleotide sequence ID" value="NZ_CP071444.1"/>
</dbReference>
<proteinExistence type="inferred from homology"/>
<organism evidence="9 10">
    <name type="scientific">Alkalibacter rhizosphaerae</name>
    <dbReference type="NCBI Taxonomy" id="2815577"/>
    <lineage>
        <taxon>Bacteria</taxon>
        <taxon>Bacillati</taxon>
        <taxon>Bacillota</taxon>
        <taxon>Clostridia</taxon>
        <taxon>Eubacteriales</taxon>
        <taxon>Eubacteriaceae</taxon>
        <taxon>Alkalibacter</taxon>
    </lineage>
</organism>
<evidence type="ECO:0000256" key="4">
    <source>
        <dbReference type="ARBA" id="ARBA00022475"/>
    </source>
</evidence>
<reference evidence="9" key="1">
    <citation type="submission" date="2021-03" db="EMBL/GenBank/DDBJ databases">
        <title>Alkalibacter marinus sp. nov., isolated from tidal flat sediment.</title>
        <authorList>
            <person name="Namirimu T."/>
            <person name="Yang J.-A."/>
            <person name="Yang S.-H."/>
            <person name="Kim Y.-J."/>
            <person name="Kwon K.K."/>
        </authorList>
    </citation>
    <scope>NUCLEOTIDE SEQUENCE</scope>
    <source>
        <strain evidence="9">ES005</strain>
    </source>
</reference>
<evidence type="ECO:0000256" key="6">
    <source>
        <dbReference type="ARBA" id="ARBA00022989"/>
    </source>
</evidence>
<evidence type="ECO:0000256" key="3">
    <source>
        <dbReference type="ARBA" id="ARBA00022449"/>
    </source>
</evidence>
<comment type="subcellular location">
    <subcellularLocation>
        <location evidence="1">Cell membrane</location>
        <topology evidence="1">Multi-pass membrane protein</topology>
    </subcellularLocation>
</comment>
<evidence type="ECO:0000256" key="8">
    <source>
        <dbReference type="SAM" id="Phobius"/>
    </source>
</evidence>
<feature type="transmembrane region" description="Helical" evidence="8">
    <location>
        <begin position="6"/>
        <end position="22"/>
    </location>
</feature>
<keyword evidence="4" id="KW-1003">Cell membrane</keyword>
<feature type="transmembrane region" description="Helical" evidence="8">
    <location>
        <begin position="61"/>
        <end position="80"/>
    </location>
</feature>
<evidence type="ECO:0000256" key="1">
    <source>
        <dbReference type="ARBA" id="ARBA00004651"/>
    </source>
</evidence>
<dbReference type="AlphaFoldDB" id="A0A974XFP4"/>
<keyword evidence="6 8" id="KW-1133">Transmembrane helix</keyword>
<dbReference type="KEGG" id="alka:J0B03_02725"/>
<protein>
    <submittedName>
        <fullName evidence="9">Na+/H+ antiporter subunit E</fullName>
    </submittedName>
</protein>
<sequence length="161" mass="18759">MNVFKRYWMLILVFTIMWVILNEKADAGVMLSGVVFSAIALFLTDFFLLEKHYADEYSLKPFILVKYLFFLIFQIYKSGLSAIKIVLHRKYEVHIFDFESDLDDDLAVCLLANSITLTPGTVTANKKDKRLKILAFVAPEMEKMDVSVFQEFEKILRGLRR</sequence>
<evidence type="ECO:0000313" key="10">
    <source>
        <dbReference type="Proteomes" id="UP000663499"/>
    </source>
</evidence>
<keyword evidence="7 8" id="KW-0472">Membrane</keyword>
<gene>
    <name evidence="9" type="ORF">J0B03_02725</name>
</gene>
<dbReference type="PANTHER" id="PTHR34584">
    <property type="entry name" value="NA(+)/H(+) ANTIPORTER SUBUNIT E1"/>
    <property type="match status" value="1"/>
</dbReference>
<evidence type="ECO:0000313" key="9">
    <source>
        <dbReference type="EMBL" id="QSX08999.1"/>
    </source>
</evidence>
<name>A0A974XFP4_9FIRM</name>
<dbReference type="PANTHER" id="PTHR34584:SF1">
    <property type="entry name" value="NA(+)_H(+) ANTIPORTER SUBUNIT E1"/>
    <property type="match status" value="1"/>
</dbReference>
<dbReference type="EMBL" id="CP071444">
    <property type="protein sequence ID" value="QSX08999.1"/>
    <property type="molecule type" value="Genomic_DNA"/>
</dbReference>
<dbReference type="Pfam" id="PF01899">
    <property type="entry name" value="MNHE"/>
    <property type="match status" value="1"/>
</dbReference>
<dbReference type="Proteomes" id="UP000663499">
    <property type="component" value="Chromosome"/>
</dbReference>
<comment type="similarity">
    <text evidence="2">Belongs to the CPA3 antiporters (TC 2.A.63) subunit E family.</text>
</comment>
<dbReference type="PIRSF" id="PIRSF019239">
    <property type="entry name" value="MrpE"/>
    <property type="match status" value="1"/>
</dbReference>
<dbReference type="InterPro" id="IPR002758">
    <property type="entry name" value="Cation_antiport_E"/>
</dbReference>
<keyword evidence="10" id="KW-1185">Reference proteome</keyword>
<evidence type="ECO:0000256" key="7">
    <source>
        <dbReference type="ARBA" id="ARBA00023136"/>
    </source>
</evidence>
<keyword evidence="5 8" id="KW-0812">Transmembrane</keyword>
<dbReference type="GO" id="GO:0008324">
    <property type="term" value="F:monoatomic cation transmembrane transporter activity"/>
    <property type="evidence" value="ECO:0007669"/>
    <property type="project" value="InterPro"/>
</dbReference>
<evidence type="ECO:0000256" key="2">
    <source>
        <dbReference type="ARBA" id="ARBA00006228"/>
    </source>
</evidence>
<keyword evidence="3" id="KW-0813">Transport</keyword>
<accession>A0A974XFP4</accession>